<dbReference type="PANTHER" id="PTHR19957">
    <property type="entry name" value="SYNTAXIN"/>
    <property type="match status" value="1"/>
</dbReference>
<evidence type="ECO:0000313" key="6">
    <source>
        <dbReference type="Proteomes" id="UP000011081"/>
    </source>
</evidence>
<dbReference type="AlphaFoldDB" id="L2GX83"/>
<dbReference type="FunCoup" id="L2GX83">
    <property type="interactions" value="118"/>
</dbReference>
<keyword evidence="3" id="KW-0472">Membrane</keyword>
<proteinExistence type="inferred from homology"/>
<dbReference type="OMA" id="EDTRPFQ"/>
<dbReference type="PROSITE" id="PS50192">
    <property type="entry name" value="T_SNARE"/>
    <property type="match status" value="1"/>
</dbReference>
<dbReference type="Proteomes" id="UP000011081">
    <property type="component" value="Unassembled WGS sequence"/>
</dbReference>
<protein>
    <recommendedName>
        <fullName evidence="4">t-SNARE coiled-coil homology domain-containing protein</fullName>
    </recommendedName>
</protein>
<dbReference type="SUPFAM" id="SSF47661">
    <property type="entry name" value="t-snare proteins"/>
    <property type="match status" value="1"/>
</dbReference>
<dbReference type="GeneID" id="19878184"/>
<dbReference type="SMART" id="SM00397">
    <property type="entry name" value="t_SNARE"/>
    <property type="match status" value="1"/>
</dbReference>
<organism evidence="5 6">
    <name type="scientific">Vavraia culicis (isolate floridensis)</name>
    <name type="common">Microsporidian parasite</name>
    <dbReference type="NCBI Taxonomy" id="948595"/>
    <lineage>
        <taxon>Eukaryota</taxon>
        <taxon>Fungi</taxon>
        <taxon>Fungi incertae sedis</taxon>
        <taxon>Microsporidia</taxon>
        <taxon>Pleistophoridae</taxon>
        <taxon>Vavraia</taxon>
    </lineage>
</organism>
<accession>L2GX83</accession>
<dbReference type="OrthoDB" id="10251371at2759"/>
<evidence type="ECO:0000256" key="1">
    <source>
        <dbReference type="ARBA" id="ARBA00009063"/>
    </source>
</evidence>
<name>L2GX83_VAVCU</name>
<dbReference type="GO" id="GO:0031201">
    <property type="term" value="C:SNARE complex"/>
    <property type="evidence" value="ECO:0007669"/>
    <property type="project" value="TreeGrafter"/>
</dbReference>
<reference evidence="6" key="1">
    <citation type="submission" date="2011-03" db="EMBL/GenBank/DDBJ databases">
        <title>The genome sequence of Vavraia culicis strain floridensis.</title>
        <authorList>
            <consortium name="The Broad Institute Genome Sequencing Platform"/>
            <person name="Cuomo C."/>
            <person name="Becnel J."/>
            <person name="Sanscrainte N."/>
            <person name="Young S.K."/>
            <person name="Zeng Q."/>
            <person name="Gargeya S."/>
            <person name="Fitzgerald M."/>
            <person name="Haas B."/>
            <person name="Abouelleil A."/>
            <person name="Alvarado L."/>
            <person name="Arachchi H.M."/>
            <person name="Berlin A."/>
            <person name="Chapman S.B."/>
            <person name="Gearin G."/>
            <person name="Goldberg J."/>
            <person name="Griggs A."/>
            <person name="Gujja S."/>
            <person name="Hansen M."/>
            <person name="Heiman D."/>
            <person name="Howarth C."/>
            <person name="Larimer J."/>
            <person name="Lui A."/>
            <person name="MacDonald P.J.P."/>
            <person name="McCowen C."/>
            <person name="Montmayeur A."/>
            <person name="Murphy C."/>
            <person name="Neiman D."/>
            <person name="Pearson M."/>
            <person name="Priest M."/>
            <person name="Roberts A."/>
            <person name="Saif S."/>
            <person name="Shea T."/>
            <person name="Sisk P."/>
            <person name="Stolte C."/>
            <person name="Sykes S."/>
            <person name="Wortman J."/>
            <person name="Nusbaum C."/>
            <person name="Birren B."/>
        </authorList>
    </citation>
    <scope>NUCLEOTIDE SEQUENCE [LARGE SCALE GENOMIC DNA]</scope>
    <source>
        <strain evidence="6">floridensis</strain>
    </source>
</reference>
<sequence length="261" mass="31063">MLNDLTLKYIEKRNAPTAVFVPILLPIKIKESVDYTTKQLFNLKLLQERQCLPSFSKRKQKREEINKVKSEIRILIVRLENYLKEINALECTLVLKRRMKDHFAQIVHSLLVEYREMQQKYLRKIKNLQIFDDLEDTRPFQPSHNQPQKLICQKKQNDIESIRSSLYFITSVLLEMKTIIASHSNMIDRIDYLVDETNNNLRMANKEIEKVPSKYGGLKDRFILVLLLVTICLLFLLVLKIYRKRLNLERFVVINGRQMIQ</sequence>
<keyword evidence="3" id="KW-1133">Transmembrane helix</keyword>
<comment type="similarity">
    <text evidence="1">Belongs to the syntaxin family.</text>
</comment>
<keyword evidence="3" id="KW-0812">Transmembrane</keyword>
<dbReference type="InterPro" id="IPR045242">
    <property type="entry name" value="Syntaxin"/>
</dbReference>
<dbReference type="GO" id="GO:0005484">
    <property type="term" value="F:SNAP receptor activity"/>
    <property type="evidence" value="ECO:0007669"/>
    <property type="project" value="TreeGrafter"/>
</dbReference>
<evidence type="ECO:0000313" key="5">
    <source>
        <dbReference type="EMBL" id="ELA48254.1"/>
    </source>
</evidence>
<dbReference type="EMBL" id="GL877406">
    <property type="protein sequence ID" value="ELA48254.1"/>
    <property type="molecule type" value="Genomic_DNA"/>
</dbReference>
<dbReference type="RefSeq" id="XP_008073314.1">
    <property type="nucleotide sequence ID" value="XM_008075123.1"/>
</dbReference>
<keyword evidence="2" id="KW-0175">Coiled coil</keyword>
<dbReference type="GO" id="GO:0012505">
    <property type="term" value="C:endomembrane system"/>
    <property type="evidence" value="ECO:0007669"/>
    <property type="project" value="TreeGrafter"/>
</dbReference>
<feature type="coiled-coil region" evidence="2">
    <location>
        <begin position="58"/>
        <end position="92"/>
    </location>
</feature>
<dbReference type="GO" id="GO:0006906">
    <property type="term" value="P:vesicle fusion"/>
    <property type="evidence" value="ECO:0007669"/>
    <property type="project" value="TreeGrafter"/>
</dbReference>
<evidence type="ECO:0000259" key="4">
    <source>
        <dbReference type="PROSITE" id="PS50192"/>
    </source>
</evidence>
<dbReference type="STRING" id="948595.L2GX83"/>
<dbReference type="VEuPathDB" id="MicrosporidiaDB:VCUG_00295"/>
<feature type="transmembrane region" description="Helical" evidence="3">
    <location>
        <begin position="222"/>
        <end position="242"/>
    </location>
</feature>
<feature type="domain" description="T-SNARE coiled-coil homology" evidence="4">
    <location>
        <begin position="149"/>
        <end position="211"/>
    </location>
</feature>
<evidence type="ECO:0000256" key="3">
    <source>
        <dbReference type="SAM" id="Phobius"/>
    </source>
</evidence>
<dbReference type="InParanoid" id="L2GX83"/>
<dbReference type="InterPro" id="IPR010989">
    <property type="entry name" value="SNARE"/>
</dbReference>
<evidence type="ECO:0000256" key="2">
    <source>
        <dbReference type="SAM" id="Coils"/>
    </source>
</evidence>
<gene>
    <name evidence="5" type="ORF">VCUG_00295</name>
</gene>
<dbReference type="GO" id="GO:0000149">
    <property type="term" value="F:SNARE binding"/>
    <property type="evidence" value="ECO:0007669"/>
    <property type="project" value="TreeGrafter"/>
</dbReference>
<dbReference type="GO" id="GO:0048278">
    <property type="term" value="P:vesicle docking"/>
    <property type="evidence" value="ECO:0007669"/>
    <property type="project" value="TreeGrafter"/>
</dbReference>
<dbReference type="Gene3D" id="1.20.5.110">
    <property type="match status" value="1"/>
</dbReference>
<dbReference type="InterPro" id="IPR000727">
    <property type="entry name" value="T_SNARE_dom"/>
</dbReference>
<dbReference type="HOGENOM" id="CLU_093580_0_0_1"/>
<dbReference type="GO" id="GO:0006886">
    <property type="term" value="P:intracellular protein transport"/>
    <property type="evidence" value="ECO:0007669"/>
    <property type="project" value="TreeGrafter"/>
</dbReference>
<keyword evidence="6" id="KW-1185">Reference proteome</keyword>